<dbReference type="InterPro" id="IPR020846">
    <property type="entry name" value="MFS_dom"/>
</dbReference>
<dbReference type="InterPro" id="IPR005829">
    <property type="entry name" value="Sugar_transporter_CS"/>
</dbReference>
<feature type="transmembrane region" description="Helical" evidence="6">
    <location>
        <begin position="206"/>
        <end position="225"/>
    </location>
</feature>
<feature type="transmembrane region" description="Helical" evidence="6">
    <location>
        <begin position="102"/>
        <end position="121"/>
    </location>
</feature>
<feature type="transmembrane region" description="Helical" evidence="6">
    <location>
        <begin position="472"/>
        <end position="495"/>
    </location>
</feature>
<evidence type="ECO:0000256" key="3">
    <source>
        <dbReference type="ARBA" id="ARBA00022989"/>
    </source>
</evidence>
<keyword evidence="3 6" id="KW-1133">Transmembrane helix</keyword>
<evidence type="ECO:0000256" key="1">
    <source>
        <dbReference type="ARBA" id="ARBA00004141"/>
    </source>
</evidence>
<proteinExistence type="predicted"/>
<gene>
    <name evidence="9" type="ORF">JXQ802_LOCUS43551</name>
    <name evidence="8" type="ORF">PYM288_LOCUS28355</name>
</gene>
<protein>
    <recommendedName>
        <fullName evidence="7">Major facilitator superfamily (MFS) profile domain-containing protein</fullName>
    </recommendedName>
</protein>
<evidence type="ECO:0000256" key="6">
    <source>
        <dbReference type="SAM" id="Phobius"/>
    </source>
</evidence>
<keyword evidence="2 6" id="KW-0812">Transmembrane</keyword>
<sequence>MEPVEGPTTENNTIQHDQSRNKITGRQIRTVLVSSTGFFMDAYDIFVINLVVPMLGYVYYMDKGNKVPSNIQGIVKGITNVGNLIGQLLFGFLSDSKGRKSVYGIELLIIIVGTIGSAMAGSAATGVGTLGFLGFWRLLLGIGIGGDYPMSATVSSEWSNAGRRGQMLALTFSMQGWGQFFGALFAVILLAIFKKPIEANQINIDYVWRILLALGVVPAVCTLYARFHLPESPRYAERVLKDSEMTEISKAYALGVRPQSSANLISRESMVETTKVVEDRHHFRDFRIYFSRWRNLKVLIGTCSTWFLLDIAFYGLSLNQSIVISAIGFAPDTTKTSPWETLYKQALGNLIISLLGAIPGYYVTVFTVEYLGRKTIQIIGFTMETILFIIVAAAYHQLKDRSTAAFVVMFVLIQFFFQFGANATTFIIPAEVFPTRFRSTAHGLSAACGKAGAILAAFAFNVLVDHGGKNAFLPQTLGIFAAIQFVGLLATIFLLPESKGHDLDSFEDNEAEWRPDYQQSKDVVNEHESYSHRTYDLFSFETETKEDEEERRKISMKFKEKETRKSADDLTFSKSTVQLDEDDEQTKEKTDEDFDKELDSIQQRFNEKKLLKQEKKKQVILDADDDNQQDISSSTQTLDLNMSHSKKPRSPSPVPPETPRRYNLRSKKRAGEPTDHSTDESIYVKIDEDTLISVTGQ</sequence>
<dbReference type="GO" id="GO:0016020">
    <property type="term" value="C:membrane"/>
    <property type="evidence" value="ECO:0007669"/>
    <property type="project" value="UniProtKB-SubCell"/>
</dbReference>
<dbReference type="Proteomes" id="UP000663870">
    <property type="component" value="Unassembled WGS sequence"/>
</dbReference>
<dbReference type="InterPro" id="IPR036259">
    <property type="entry name" value="MFS_trans_sf"/>
</dbReference>
<feature type="region of interest" description="Disordered" evidence="5">
    <location>
        <begin position="572"/>
        <end position="595"/>
    </location>
</feature>
<keyword evidence="10" id="KW-1185">Reference proteome</keyword>
<keyword evidence="4 6" id="KW-0472">Membrane</keyword>
<dbReference type="GO" id="GO:0022857">
    <property type="term" value="F:transmembrane transporter activity"/>
    <property type="evidence" value="ECO:0007669"/>
    <property type="project" value="InterPro"/>
</dbReference>
<reference evidence="9" key="1">
    <citation type="submission" date="2021-02" db="EMBL/GenBank/DDBJ databases">
        <authorList>
            <person name="Nowell W R."/>
        </authorList>
    </citation>
    <scope>NUCLEOTIDE SEQUENCE</scope>
</reference>
<dbReference type="Gene3D" id="1.20.1250.20">
    <property type="entry name" value="MFS general substrate transporter like domains"/>
    <property type="match status" value="2"/>
</dbReference>
<feature type="transmembrane region" description="Helical" evidence="6">
    <location>
        <begin position="440"/>
        <end position="460"/>
    </location>
</feature>
<name>A0A815WU84_9BILA</name>
<feature type="compositionally biased region" description="Basic and acidic residues" evidence="5">
    <location>
        <begin position="669"/>
        <end position="679"/>
    </location>
</feature>
<dbReference type="CDD" id="cd17364">
    <property type="entry name" value="MFS_PhT"/>
    <property type="match status" value="1"/>
</dbReference>
<comment type="subcellular location">
    <subcellularLocation>
        <location evidence="1">Membrane</location>
        <topology evidence="1">Multi-pass membrane protein</topology>
    </subcellularLocation>
</comment>
<feature type="transmembrane region" description="Helical" evidence="6">
    <location>
        <begin position="167"/>
        <end position="194"/>
    </location>
</feature>
<feature type="region of interest" description="Disordered" evidence="5">
    <location>
        <begin position="1"/>
        <end position="20"/>
    </location>
</feature>
<dbReference type="InterPro" id="IPR005828">
    <property type="entry name" value="MFS_sugar_transport-like"/>
</dbReference>
<evidence type="ECO:0000256" key="4">
    <source>
        <dbReference type="ARBA" id="ARBA00023136"/>
    </source>
</evidence>
<dbReference type="Proteomes" id="UP000663854">
    <property type="component" value="Unassembled WGS sequence"/>
</dbReference>
<accession>A0A815WU84</accession>
<feature type="transmembrane region" description="Helical" evidence="6">
    <location>
        <begin position="346"/>
        <end position="366"/>
    </location>
</feature>
<evidence type="ECO:0000259" key="7">
    <source>
        <dbReference type="PROSITE" id="PS50850"/>
    </source>
</evidence>
<dbReference type="EMBL" id="CAJNOH010002071">
    <property type="protein sequence ID" value="CAF1270524.1"/>
    <property type="molecule type" value="Genomic_DNA"/>
</dbReference>
<dbReference type="EMBL" id="CAJNOL010003168">
    <property type="protein sequence ID" value="CAF1549765.1"/>
    <property type="molecule type" value="Genomic_DNA"/>
</dbReference>
<organism evidence="9 10">
    <name type="scientific">Rotaria sordida</name>
    <dbReference type="NCBI Taxonomy" id="392033"/>
    <lineage>
        <taxon>Eukaryota</taxon>
        <taxon>Metazoa</taxon>
        <taxon>Spiralia</taxon>
        <taxon>Gnathifera</taxon>
        <taxon>Rotifera</taxon>
        <taxon>Eurotatoria</taxon>
        <taxon>Bdelloidea</taxon>
        <taxon>Philodinida</taxon>
        <taxon>Philodinidae</taxon>
        <taxon>Rotaria</taxon>
    </lineage>
</organism>
<dbReference type="PROSITE" id="PS00216">
    <property type="entry name" value="SUGAR_TRANSPORT_1"/>
    <property type="match status" value="1"/>
</dbReference>
<feature type="compositionally biased region" description="Polar residues" evidence="5">
    <location>
        <begin position="8"/>
        <end position="20"/>
    </location>
</feature>
<comment type="caution">
    <text evidence="9">The sequence shown here is derived from an EMBL/GenBank/DDBJ whole genome shotgun (WGS) entry which is preliminary data.</text>
</comment>
<evidence type="ECO:0000313" key="8">
    <source>
        <dbReference type="EMBL" id="CAF1270524.1"/>
    </source>
</evidence>
<evidence type="ECO:0000256" key="2">
    <source>
        <dbReference type="ARBA" id="ARBA00022692"/>
    </source>
</evidence>
<feature type="domain" description="Major facilitator superfamily (MFS) profile" evidence="7">
    <location>
        <begin position="30"/>
        <end position="499"/>
    </location>
</feature>
<feature type="compositionally biased region" description="Acidic residues" evidence="5">
    <location>
        <begin position="579"/>
        <end position="595"/>
    </location>
</feature>
<feature type="compositionally biased region" description="Polar residues" evidence="5">
    <location>
        <begin position="629"/>
        <end position="643"/>
    </location>
</feature>
<evidence type="ECO:0000256" key="5">
    <source>
        <dbReference type="SAM" id="MobiDB-lite"/>
    </source>
</evidence>
<dbReference type="Pfam" id="PF00083">
    <property type="entry name" value="Sugar_tr"/>
    <property type="match status" value="1"/>
</dbReference>
<feature type="transmembrane region" description="Helical" evidence="6">
    <location>
        <begin position="378"/>
        <end position="398"/>
    </location>
</feature>
<dbReference type="PANTHER" id="PTHR24064">
    <property type="entry name" value="SOLUTE CARRIER FAMILY 22 MEMBER"/>
    <property type="match status" value="1"/>
</dbReference>
<evidence type="ECO:0000313" key="10">
    <source>
        <dbReference type="Proteomes" id="UP000663870"/>
    </source>
</evidence>
<feature type="region of interest" description="Disordered" evidence="5">
    <location>
        <begin position="620"/>
        <end position="697"/>
    </location>
</feature>
<dbReference type="PROSITE" id="PS50850">
    <property type="entry name" value="MFS"/>
    <property type="match status" value="1"/>
</dbReference>
<dbReference type="AlphaFoldDB" id="A0A815WU84"/>
<dbReference type="SUPFAM" id="SSF103473">
    <property type="entry name" value="MFS general substrate transporter"/>
    <property type="match status" value="1"/>
</dbReference>
<evidence type="ECO:0000313" key="9">
    <source>
        <dbReference type="EMBL" id="CAF1549765.1"/>
    </source>
</evidence>
<feature type="transmembrane region" description="Helical" evidence="6">
    <location>
        <begin position="404"/>
        <end position="428"/>
    </location>
</feature>